<accession>A0A1V4APT9</accession>
<dbReference type="InterPro" id="IPR022453">
    <property type="entry name" value="Znf_MqsA-type"/>
</dbReference>
<comment type="caution">
    <text evidence="1">The sequence shown here is derived from an EMBL/GenBank/DDBJ whole genome shotgun (WGS) entry which is preliminary data.</text>
</comment>
<dbReference type="NCBIfam" id="TIGR03831">
    <property type="entry name" value="YgiT_finger"/>
    <property type="match status" value="1"/>
</dbReference>
<organism evidence="1 2">
    <name type="scientific">Candidatus Brocadia carolinensis</name>
    <dbReference type="NCBI Taxonomy" id="1004156"/>
    <lineage>
        <taxon>Bacteria</taxon>
        <taxon>Pseudomonadati</taxon>
        <taxon>Planctomycetota</taxon>
        <taxon>Candidatus Brocadiia</taxon>
        <taxon>Candidatus Brocadiales</taxon>
        <taxon>Candidatus Brocadiaceae</taxon>
        <taxon>Candidatus Brocadia</taxon>
    </lineage>
</organism>
<dbReference type="Proteomes" id="UP000189681">
    <property type="component" value="Unassembled WGS sequence"/>
</dbReference>
<proteinExistence type="predicted"/>
<dbReference type="Gene3D" id="3.10.20.860">
    <property type="match status" value="1"/>
</dbReference>
<dbReference type="EMBL" id="AYTS01000171">
    <property type="protein sequence ID" value="OOP55120.1"/>
    <property type="molecule type" value="Genomic_DNA"/>
</dbReference>
<gene>
    <name evidence="1" type="ORF">AYP45_16465</name>
</gene>
<evidence type="ECO:0000313" key="1">
    <source>
        <dbReference type="EMBL" id="OOP55120.1"/>
    </source>
</evidence>
<sequence>MMPFEKCPVCGSKMIEKEVEKLLRGGDNTAVLKVHAEACLRCGECLYSQKTVRKFEEIRDKLEHQDTAGFQPLGMSFQVV</sequence>
<reference evidence="1 2" key="1">
    <citation type="journal article" date="2017" name="Water Res.">
        <title>Discovery and metagenomic analysis of an anammox bacterial enrichment related to Candidatus "Brocadia caroliniensis" in a full-scale glycerol-fed nitritation-denitritation separate centrate treatment process.</title>
        <authorList>
            <person name="Park H."/>
            <person name="Brotto A.C."/>
            <person name="van Loosdrecht M.C."/>
            <person name="Chandran K."/>
        </authorList>
    </citation>
    <scope>NUCLEOTIDE SEQUENCE [LARGE SCALE GENOMIC DNA]</scope>
    <source>
        <strain evidence="1">26THWARD</strain>
    </source>
</reference>
<name>A0A1V4APT9_9BACT</name>
<dbReference type="AlphaFoldDB" id="A0A1V4APT9"/>
<protein>
    <submittedName>
        <fullName evidence="1">YgiT-type zinc finger domain-containing protein</fullName>
    </submittedName>
</protein>
<evidence type="ECO:0000313" key="2">
    <source>
        <dbReference type="Proteomes" id="UP000189681"/>
    </source>
</evidence>